<keyword evidence="6" id="KW-1185">Reference proteome</keyword>
<feature type="domain" description="HTH lysR-type" evidence="4">
    <location>
        <begin position="8"/>
        <end position="64"/>
    </location>
</feature>
<dbReference type="SUPFAM" id="SSF46785">
    <property type="entry name" value="Winged helix' DNA-binding domain"/>
    <property type="match status" value="1"/>
</dbReference>
<comment type="similarity">
    <text evidence="1">Belongs to the LysR transcriptional regulatory family.</text>
</comment>
<proteinExistence type="inferred from homology"/>
<dbReference type="InterPro" id="IPR036390">
    <property type="entry name" value="WH_DNA-bd_sf"/>
</dbReference>
<protein>
    <submittedName>
        <fullName evidence="5">LysR family transcriptional regulator</fullName>
    </submittedName>
</protein>
<dbReference type="PANTHER" id="PTHR30126">
    <property type="entry name" value="HTH-TYPE TRANSCRIPTIONAL REGULATOR"/>
    <property type="match status" value="1"/>
</dbReference>
<dbReference type="STRING" id="674.VM_16740"/>
<dbReference type="InterPro" id="IPR000847">
    <property type="entry name" value="LysR_HTH_N"/>
</dbReference>
<dbReference type="Pfam" id="PF00126">
    <property type="entry name" value="HTH_1"/>
    <property type="match status" value="1"/>
</dbReference>
<dbReference type="RefSeq" id="WP_005520619.1">
    <property type="nucleotide sequence ID" value="NZ_CAWMSS010000002.1"/>
</dbReference>
<name>A0A2J9VK84_VIBMI</name>
<dbReference type="GO" id="GO:0003700">
    <property type="term" value="F:DNA-binding transcription factor activity"/>
    <property type="evidence" value="ECO:0007669"/>
    <property type="project" value="InterPro"/>
</dbReference>
<dbReference type="InterPro" id="IPR036388">
    <property type="entry name" value="WH-like_DNA-bd_sf"/>
</dbReference>
<dbReference type="AlphaFoldDB" id="A0A2J9VK84"/>
<evidence type="ECO:0000256" key="3">
    <source>
        <dbReference type="ARBA" id="ARBA00023163"/>
    </source>
</evidence>
<evidence type="ECO:0000313" key="6">
    <source>
        <dbReference type="Proteomes" id="UP000053748"/>
    </source>
</evidence>
<dbReference type="GO" id="GO:0000976">
    <property type="term" value="F:transcription cis-regulatory region binding"/>
    <property type="evidence" value="ECO:0007669"/>
    <property type="project" value="TreeGrafter"/>
</dbReference>
<comment type="caution">
    <text evidence="5">The sequence shown here is derived from an EMBL/GenBank/DDBJ whole genome shotgun (WGS) entry which is preliminary data.</text>
</comment>
<dbReference type="Proteomes" id="UP000053748">
    <property type="component" value="Unassembled WGS sequence"/>
</dbReference>
<accession>A0A2J9VK84</accession>
<dbReference type="Gene3D" id="1.10.10.10">
    <property type="entry name" value="Winged helix-like DNA-binding domain superfamily/Winged helix DNA-binding domain"/>
    <property type="match status" value="1"/>
</dbReference>
<gene>
    <name evidence="5" type="ORF">AL544_004560</name>
</gene>
<evidence type="ECO:0000313" key="5">
    <source>
        <dbReference type="EMBL" id="PNM64191.1"/>
    </source>
</evidence>
<evidence type="ECO:0000256" key="2">
    <source>
        <dbReference type="ARBA" id="ARBA00023015"/>
    </source>
</evidence>
<dbReference type="PRINTS" id="PR00039">
    <property type="entry name" value="HTHLYSR"/>
</dbReference>
<keyword evidence="2" id="KW-0805">Transcription regulation</keyword>
<sequence length="301" mass="34477">MKTINRTIDVKYLRTFSQVAKHKSFTAAAESLFMTQPAVSQHIKKIESVIGASIFDRKDGFGLTKHGKVLLEYADQTMSMYEKLFEDLERVDIKEQVNIAIADSFSQALVERVISEFRLLNNTDLSISGFSSDAPPNLQDYDLIFSFSRLSDENGKSYQLNTANYVVAHNSCIDPRECYPERIVYCHTLNKTFVQEMLTQQGIDLCRVKSWMTTSSSRLMKSELNTLGTVVICPRWSIHGANCRTITLRQQANMYVWCNDEIVLELDQHALRRKICMALSNESYCVDTRKVMHGFRHLDIA</sequence>
<dbReference type="EMBL" id="LOSJ02000001">
    <property type="protein sequence ID" value="PNM64191.1"/>
    <property type="molecule type" value="Genomic_DNA"/>
</dbReference>
<dbReference type="OrthoDB" id="5723059at2"/>
<evidence type="ECO:0000256" key="1">
    <source>
        <dbReference type="ARBA" id="ARBA00009437"/>
    </source>
</evidence>
<organism evidence="5 6">
    <name type="scientific">Vibrio mimicus</name>
    <dbReference type="NCBI Taxonomy" id="674"/>
    <lineage>
        <taxon>Bacteria</taxon>
        <taxon>Pseudomonadati</taxon>
        <taxon>Pseudomonadota</taxon>
        <taxon>Gammaproteobacteria</taxon>
        <taxon>Vibrionales</taxon>
        <taxon>Vibrionaceae</taxon>
        <taxon>Vibrio</taxon>
    </lineage>
</organism>
<evidence type="ECO:0000259" key="4">
    <source>
        <dbReference type="PROSITE" id="PS50931"/>
    </source>
</evidence>
<dbReference type="PROSITE" id="PS50931">
    <property type="entry name" value="HTH_LYSR"/>
    <property type="match status" value="1"/>
</dbReference>
<keyword evidence="3" id="KW-0804">Transcription</keyword>
<dbReference type="PANTHER" id="PTHR30126:SF64">
    <property type="entry name" value="HTH-TYPE TRANSCRIPTIONAL REGULATOR CITR"/>
    <property type="match status" value="1"/>
</dbReference>
<reference evidence="5" key="1">
    <citation type="submission" date="2017-12" db="EMBL/GenBank/DDBJ databases">
        <title>FDA dAtabase for Regulatory Grade micrObial Sequences (FDA-ARGOS): Supporting development and validation of Infectious Disease Dx tests.</title>
        <authorList>
            <person name="Hoffmann M."/>
            <person name="Allard M."/>
            <person name="Evans P."/>
            <person name="Brown E."/>
            <person name="Tallon L.J."/>
            <person name="Sadzewicz L."/>
            <person name="Sengamalay N."/>
            <person name="Ott S."/>
            <person name="Godinez A."/>
            <person name="Nagaraj S."/>
            <person name="Vavikolanu K."/>
            <person name="Aluvathingal J."/>
            <person name="Nadendla S."/>
            <person name="Hobson J."/>
            <person name="Sichtig H."/>
        </authorList>
    </citation>
    <scope>NUCLEOTIDE SEQUENCE [LARGE SCALE GENOMIC DNA]</scope>
    <source>
        <strain evidence="5">FDAARGOS_113</strain>
    </source>
</reference>